<comment type="catalytic activity">
    <reaction evidence="10">
        <text>Releases a C-terminal residue, which may be hydrophobic or positively charged.</text>
        <dbReference type="EC" id="3.4.17.18"/>
    </reaction>
</comment>
<dbReference type="GO" id="GO:0008270">
    <property type="term" value="F:zinc ion binding"/>
    <property type="evidence" value="ECO:0007669"/>
    <property type="project" value="InterPro"/>
</dbReference>
<dbReference type="PROSITE" id="PS00132">
    <property type="entry name" value="CARBOXYPEPT_ZN_1"/>
    <property type="match status" value="1"/>
</dbReference>
<evidence type="ECO:0000256" key="3">
    <source>
        <dbReference type="ARBA" id="ARBA00022645"/>
    </source>
</evidence>
<keyword evidence="6 16" id="KW-0732">Signal</keyword>
<comment type="similarity">
    <text evidence="2 14">Belongs to the peptidase M14 family.</text>
</comment>
<dbReference type="GO" id="GO:0006508">
    <property type="term" value="P:proteolysis"/>
    <property type="evidence" value="ECO:0007669"/>
    <property type="project" value="UniProtKB-KW"/>
</dbReference>
<dbReference type="GO" id="GO:0004181">
    <property type="term" value="F:metallocarboxypeptidase activity"/>
    <property type="evidence" value="ECO:0007669"/>
    <property type="project" value="InterPro"/>
</dbReference>
<comment type="caution">
    <text evidence="18">The sequence shown here is derived from an EMBL/GenBank/DDBJ whole genome shotgun (WGS) entry which is preliminary data.</text>
</comment>
<dbReference type="FunFam" id="3.40.630.10:FF:000084">
    <property type="entry name" value="Carboxypeptidase B2"/>
    <property type="match status" value="1"/>
</dbReference>
<evidence type="ECO:0000313" key="18">
    <source>
        <dbReference type="EMBL" id="GGK24774.1"/>
    </source>
</evidence>
<dbReference type="SMART" id="SM00631">
    <property type="entry name" value="Zn_pept"/>
    <property type="match status" value="1"/>
</dbReference>
<evidence type="ECO:0000256" key="12">
    <source>
        <dbReference type="ARBA" id="ARBA00066554"/>
    </source>
</evidence>
<feature type="region of interest" description="Disordered" evidence="15">
    <location>
        <begin position="250"/>
        <end position="295"/>
    </location>
</feature>
<evidence type="ECO:0000259" key="17">
    <source>
        <dbReference type="PROSITE" id="PS52035"/>
    </source>
</evidence>
<feature type="chain" id="PRO_5035147415" description="Zinc carboxypeptidase" evidence="16">
    <location>
        <begin position="26"/>
        <end position="1034"/>
    </location>
</feature>
<evidence type="ECO:0000256" key="9">
    <source>
        <dbReference type="ARBA" id="ARBA00023049"/>
    </source>
</evidence>
<dbReference type="Proteomes" id="UP000662200">
    <property type="component" value="Unassembled WGS sequence"/>
</dbReference>
<feature type="active site" description="Proton donor/acceptor" evidence="14">
    <location>
        <position position="384"/>
    </location>
</feature>
<evidence type="ECO:0000256" key="14">
    <source>
        <dbReference type="PROSITE-ProRule" id="PRU01379"/>
    </source>
</evidence>
<dbReference type="PANTHER" id="PTHR11705">
    <property type="entry name" value="PROTEASE FAMILY M14 CARBOXYPEPTIDASE A,B"/>
    <property type="match status" value="1"/>
</dbReference>
<dbReference type="Gene3D" id="3.40.630.10">
    <property type="entry name" value="Zn peptidases"/>
    <property type="match status" value="1"/>
</dbReference>
<reference evidence="18" key="1">
    <citation type="journal article" date="2014" name="Int. J. Syst. Evol. Microbiol.">
        <title>Complete genome sequence of Corynebacterium casei LMG S-19264T (=DSM 44701T), isolated from a smear-ripened cheese.</title>
        <authorList>
            <consortium name="US DOE Joint Genome Institute (JGI-PGF)"/>
            <person name="Walter F."/>
            <person name="Albersmeier A."/>
            <person name="Kalinowski J."/>
            <person name="Ruckert C."/>
        </authorList>
    </citation>
    <scope>NUCLEOTIDE SEQUENCE</scope>
    <source>
        <strain evidence="18">JCM 3091</strain>
    </source>
</reference>
<evidence type="ECO:0000256" key="10">
    <source>
        <dbReference type="ARBA" id="ARBA00050859"/>
    </source>
</evidence>
<evidence type="ECO:0000256" key="1">
    <source>
        <dbReference type="ARBA" id="ARBA00001947"/>
    </source>
</evidence>
<reference evidence="18" key="2">
    <citation type="submission" date="2020-09" db="EMBL/GenBank/DDBJ databases">
        <authorList>
            <person name="Sun Q."/>
            <person name="Ohkuma M."/>
        </authorList>
    </citation>
    <scope>NUCLEOTIDE SEQUENCE</scope>
    <source>
        <strain evidence="18">JCM 3091</strain>
    </source>
</reference>
<dbReference type="PROSITE" id="PS52035">
    <property type="entry name" value="PEPTIDASE_M14"/>
    <property type="match status" value="1"/>
</dbReference>
<keyword evidence="3 18" id="KW-0121">Carboxypeptidase</keyword>
<comment type="cofactor">
    <cofactor evidence="1">
        <name>Zn(2+)</name>
        <dbReference type="ChEBI" id="CHEBI:29105"/>
    </cofactor>
</comment>
<sequence>MRRKLLPAFAVLGLCLSSAAVPAAAAPRSTPADRFQVYTGTLSPAQLAAVHATGVDREELQAAPQADGRTRVEAILTGPQVDALRRAGVPLSPKQVRGGSAAAAMERQRAAGTRVFRPYSGPGGLREELVTIAARYPGLTSLQTIGHSVNGKPILALRVTKDAGQVAENSRPAVLYAGGQHAREWITPEMNRRLIHHMLTGYGTNDQLTKVIDTTELWFVPVLNPDGYDYTFTEGHRLWRKNLRDTNFDGQITTGDGVDPNRNYQYRWGYDNEGSSPNPNSETYRGAGPNSEPESQALDALARRVDFRFFVNYHSAAELLLYGTGWQVTTPSPDDVIGEALAGDDAFPAVPGYDPDLGAELYTTNGDTDSYMGQKYGVYGFTPEMSTCATVSGWLDDDEWRPEDCPSGFNFPDDERLISMEFRKNVPFALSMALSAKDPADPVSSIGRHTPDLVVDPFPVSYGTSQPVAAVVRRSLRGVKLAYRINGGPTQLTKAAPWTGGERYGHEGTQWFAERRGVVTGARPGDRVQAWFTATKQVGGADRKVTSDRFTYRVHDAVGGDVLVLAAEDVTGEAPRQTGTTAKYAGVHVDALKRAGHRPDVYDFDAQGRRAPHPLGVLSHYRAVVWETGDDEVIRNPGQPAGTAAKAALDTEMAVRDYLNEGGKLILGGQHALRAQGTGTDASYDPGGTADCRTPQAAPCLELSNDFLQYYLGAYQYLDNAGRAPDGAVYPVAGVAGGPFGGLSGGFNGPDSAGNQKHTAGFLQTPSFLPPQRFPQFDAAAGMTWQRPGGGPFTPRDGEYHASVLGAAQAYQRLTRTVDLSQASTGELAFQLSHDTEPRYDYVFVEAHEVGTDNWTTLPERTGRTSTDAGLGCDGNIQRLHPHVLHYLTGCTPKGTTGEWHAVSGGSGGWQPMAFDLSRYAGKRVEVSVTAMTDGGTEGIGVFVDQARVSVGGQVVADTSFEADFGGWATPPAPAGSPKNPATWARTKAMFTESAVVTTPDTVYAGFGLEGLGTKERDTFIGRALTHLKVPARR</sequence>
<keyword evidence="4" id="KW-0645">Protease</keyword>
<evidence type="ECO:0000256" key="2">
    <source>
        <dbReference type="ARBA" id="ARBA00005988"/>
    </source>
</evidence>
<evidence type="ECO:0000313" key="19">
    <source>
        <dbReference type="Proteomes" id="UP000662200"/>
    </source>
</evidence>
<gene>
    <name evidence="18" type="ORF">GCM10010124_16630</name>
</gene>
<dbReference type="InterPro" id="IPR033810">
    <property type="entry name" value="Carboxypeptidase_T"/>
</dbReference>
<keyword evidence="9" id="KW-0482">Metalloprotease</keyword>
<dbReference type="RefSeq" id="WP_189113627.1">
    <property type="nucleotide sequence ID" value="NZ_BMQC01000004.1"/>
</dbReference>
<organism evidence="18 19">
    <name type="scientific">Pilimelia terevasa</name>
    <dbReference type="NCBI Taxonomy" id="53372"/>
    <lineage>
        <taxon>Bacteria</taxon>
        <taxon>Bacillati</taxon>
        <taxon>Actinomycetota</taxon>
        <taxon>Actinomycetes</taxon>
        <taxon>Micromonosporales</taxon>
        <taxon>Micromonosporaceae</taxon>
        <taxon>Pilimelia</taxon>
    </lineage>
</organism>
<feature type="compositionally biased region" description="Polar residues" evidence="15">
    <location>
        <begin position="273"/>
        <end position="283"/>
    </location>
</feature>
<dbReference type="CDD" id="cd03859">
    <property type="entry name" value="M14_CPT"/>
    <property type="match status" value="1"/>
</dbReference>
<keyword evidence="8" id="KW-0862">Zinc</keyword>
<dbReference type="Pfam" id="PF20773">
    <property type="entry name" value="InhA-like_MAM"/>
    <property type="match status" value="1"/>
</dbReference>
<dbReference type="PRINTS" id="PR00765">
    <property type="entry name" value="CRBOXYPTASEA"/>
</dbReference>
<name>A0A8J3BSI4_9ACTN</name>
<evidence type="ECO:0000256" key="4">
    <source>
        <dbReference type="ARBA" id="ARBA00022670"/>
    </source>
</evidence>
<evidence type="ECO:0000256" key="16">
    <source>
        <dbReference type="SAM" id="SignalP"/>
    </source>
</evidence>
<keyword evidence="7" id="KW-0378">Hydrolase</keyword>
<evidence type="ECO:0000256" key="8">
    <source>
        <dbReference type="ARBA" id="ARBA00022833"/>
    </source>
</evidence>
<evidence type="ECO:0000256" key="13">
    <source>
        <dbReference type="ARBA" id="ARBA00074273"/>
    </source>
</evidence>
<evidence type="ECO:0000256" key="7">
    <source>
        <dbReference type="ARBA" id="ARBA00022801"/>
    </source>
</evidence>
<dbReference type="Pfam" id="PF00246">
    <property type="entry name" value="Peptidase_M14"/>
    <property type="match status" value="1"/>
</dbReference>
<dbReference type="SUPFAM" id="SSF53187">
    <property type="entry name" value="Zn-dependent exopeptidases"/>
    <property type="match status" value="1"/>
</dbReference>
<dbReference type="InterPro" id="IPR057246">
    <property type="entry name" value="CARBOXYPEPT_ZN_1"/>
</dbReference>
<proteinExistence type="inferred from homology"/>
<keyword evidence="19" id="KW-1185">Reference proteome</keyword>
<comment type="function">
    <text evidence="11">Carboxypeptidase that possesses the specificities of both mammalian Cpase A and B. Thus shows broad substrate specificity, being able to cleave Cbz-Gly-Leu, Cbz-Gly-Val, Cbz-Gly-Phe, Cbz-Gly-Lys and Bz-Gly-Arg in vitro.</text>
</comment>
<evidence type="ECO:0000256" key="5">
    <source>
        <dbReference type="ARBA" id="ARBA00022723"/>
    </source>
</evidence>
<dbReference type="EMBL" id="BMQC01000004">
    <property type="protein sequence ID" value="GGK24774.1"/>
    <property type="molecule type" value="Genomic_DNA"/>
</dbReference>
<evidence type="ECO:0000256" key="15">
    <source>
        <dbReference type="SAM" id="MobiDB-lite"/>
    </source>
</evidence>
<feature type="domain" description="Peptidase M14" evidence="17">
    <location>
        <begin position="117"/>
        <end position="436"/>
    </location>
</feature>
<accession>A0A8J3BSI4</accession>
<dbReference type="PANTHER" id="PTHR11705:SF143">
    <property type="entry name" value="SLL0236 PROTEIN"/>
    <property type="match status" value="1"/>
</dbReference>
<dbReference type="EC" id="3.4.17.18" evidence="12"/>
<evidence type="ECO:0000256" key="6">
    <source>
        <dbReference type="ARBA" id="ARBA00022729"/>
    </source>
</evidence>
<feature type="signal peptide" evidence="16">
    <location>
        <begin position="1"/>
        <end position="25"/>
    </location>
</feature>
<dbReference type="GO" id="GO:0005615">
    <property type="term" value="C:extracellular space"/>
    <property type="evidence" value="ECO:0007669"/>
    <property type="project" value="TreeGrafter"/>
</dbReference>
<dbReference type="AlphaFoldDB" id="A0A8J3BSI4"/>
<dbReference type="InterPro" id="IPR000834">
    <property type="entry name" value="Peptidase_M14"/>
</dbReference>
<protein>
    <recommendedName>
        <fullName evidence="13">Zinc carboxypeptidase</fullName>
        <ecNumber evidence="12">3.4.17.18</ecNumber>
    </recommendedName>
</protein>
<evidence type="ECO:0000256" key="11">
    <source>
        <dbReference type="ARBA" id="ARBA00055464"/>
    </source>
</evidence>
<keyword evidence="5" id="KW-0479">Metal-binding</keyword>